<dbReference type="PANTHER" id="PTHR30509">
    <property type="entry name" value="P-HYDROXYBENZOIC ACID EFFLUX PUMP SUBUNIT-RELATED"/>
    <property type="match status" value="1"/>
</dbReference>
<sequence>MSAFSLPRFSRAELLFSAKSFVAAMLAMYLASRAGLPRPFWALMTTYVVAHPLAGAVRSKAVYRFCGTLIGSTATVLLVPALSNAPELLTLVLALWVGLCLCISLFDRTPRSYVFMLAGYTAALIGFPSVQTPLALFDTAVARVEEIGLGIFCATLVHSLVLPAGLAPTVLGLLDRTLLDARKWLGDLLQPAARSGGNGGNGGDPKRLDDDRRRLAGDITQLRLLSTHVPFDTTHLRWTAGAIRAMQDRVAALTPALSAVEDRLQALVQAEGRLAPDVTAVLAQAAEWLREEAEPAADAATRAGRLQALRRALDTLSATPANAQQQTSWGRALRIGLAGRLEELVDGWTACAQLRQDIDDGLKGAAPLRRTAALGSRVLHRDYGMALLSALAAVIAICLCGAFWILTGWPMGSAATMMAAVFCCFFATMDDPVPAIHGFLKWTLWSVPISALYVLVLMPLVQDFGMLVLICAPLFLLLGLYLPRPTHFMAAMALIFGVCGTLALHDTASSDLVSFINSMIGQIVGVVVAARVTRLVRSVGADWSARRIQRATWRELGDMAASSQPQYAQSDAYAVRMLDRIGLLAPRIAQAGGTVEGVAANDALRDLRMGADIAVLQRVRAQLPMSPSAALLGGIARFFRQRGEGRMNPRPADLLPQIDEALNAVLDAVPDAPASAAPAASRSAVTALVGLRRNLFPDAPPVLAGAPIQGASA</sequence>
<gene>
    <name evidence="8" type="ORF">A3K87_30710</name>
</gene>
<dbReference type="GO" id="GO:0022857">
    <property type="term" value="F:transmembrane transporter activity"/>
    <property type="evidence" value="ECO:0007669"/>
    <property type="project" value="InterPro"/>
</dbReference>
<evidence type="ECO:0000256" key="5">
    <source>
        <dbReference type="ARBA" id="ARBA00022989"/>
    </source>
</evidence>
<feature type="transmembrane region" description="Helical" evidence="7">
    <location>
        <begin position="464"/>
        <end position="481"/>
    </location>
</feature>
<dbReference type="Proteomes" id="UP000077852">
    <property type="component" value="Unassembled WGS sequence"/>
</dbReference>
<keyword evidence="2" id="KW-0813">Transport</keyword>
<feature type="transmembrane region" description="Helical" evidence="7">
    <location>
        <begin position="88"/>
        <end position="106"/>
    </location>
</feature>
<dbReference type="GO" id="GO:0005886">
    <property type="term" value="C:plasma membrane"/>
    <property type="evidence" value="ECO:0007669"/>
    <property type="project" value="UniProtKB-SubCell"/>
</dbReference>
<dbReference type="Pfam" id="PF04632">
    <property type="entry name" value="FUSC"/>
    <property type="match status" value="1"/>
</dbReference>
<comment type="subcellular location">
    <subcellularLocation>
        <location evidence="1">Cell membrane</location>
        <topology evidence="1">Multi-pass membrane protein</topology>
    </subcellularLocation>
</comment>
<dbReference type="PANTHER" id="PTHR30509:SF9">
    <property type="entry name" value="MULTIDRUG RESISTANCE PROTEIN MDTO"/>
    <property type="match status" value="1"/>
</dbReference>
<feature type="transmembrane region" description="Helical" evidence="7">
    <location>
        <begin position="488"/>
        <end position="506"/>
    </location>
</feature>
<proteinExistence type="predicted"/>
<evidence type="ECO:0000256" key="1">
    <source>
        <dbReference type="ARBA" id="ARBA00004651"/>
    </source>
</evidence>
<feature type="transmembrane region" description="Helical" evidence="7">
    <location>
        <begin position="512"/>
        <end position="530"/>
    </location>
</feature>
<evidence type="ECO:0000313" key="9">
    <source>
        <dbReference type="Proteomes" id="UP000077852"/>
    </source>
</evidence>
<protein>
    <submittedName>
        <fullName evidence="8">Fusaric acid resistance protein</fullName>
    </submittedName>
</protein>
<feature type="transmembrane region" description="Helical" evidence="7">
    <location>
        <begin position="113"/>
        <end position="137"/>
    </location>
</feature>
<feature type="transmembrane region" description="Helical" evidence="7">
    <location>
        <begin position="383"/>
        <end position="405"/>
    </location>
</feature>
<dbReference type="AlphaFoldDB" id="A0AA91DHM7"/>
<feature type="transmembrane region" description="Helical" evidence="7">
    <location>
        <begin position="149"/>
        <end position="174"/>
    </location>
</feature>
<reference evidence="8 9" key="1">
    <citation type="submission" date="2016-03" db="EMBL/GenBank/DDBJ databases">
        <title>Genome sequence of Variovorax paradoxus KB5.</title>
        <authorList>
            <person name="Jeong H."/>
            <person name="Hong C.E."/>
            <person name="Jo S.H."/>
            <person name="Park J.M."/>
        </authorList>
    </citation>
    <scope>NUCLEOTIDE SEQUENCE [LARGE SCALE GENOMIC DNA]</scope>
    <source>
        <strain evidence="8 9">KB5</strain>
    </source>
</reference>
<dbReference type="InterPro" id="IPR006726">
    <property type="entry name" value="PHBA_efflux_AaeB/fusaric-R"/>
</dbReference>
<comment type="caution">
    <text evidence="8">The sequence shown here is derived from an EMBL/GenBank/DDBJ whole genome shotgun (WGS) entry which is preliminary data.</text>
</comment>
<feature type="transmembrane region" description="Helical" evidence="7">
    <location>
        <begin position="439"/>
        <end position="458"/>
    </location>
</feature>
<feature type="transmembrane region" description="Helical" evidence="7">
    <location>
        <begin position="12"/>
        <end position="32"/>
    </location>
</feature>
<evidence type="ECO:0000256" key="2">
    <source>
        <dbReference type="ARBA" id="ARBA00022448"/>
    </source>
</evidence>
<keyword evidence="5 7" id="KW-1133">Transmembrane helix</keyword>
<evidence type="ECO:0000256" key="3">
    <source>
        <dbReference type="ARBA" id="ARBA00022475"/>
    </source>
</evidence>
<evidence type="ECO:0000256" key="6">
    <source>
        <dbReference type="ARBA" id="ARBA00023136"/>
    </source>
</evidence>
<evidence type="ECO:0000256" key="4">
    <source>
        <dbReference type="ARBA" id="ARBA00022692"/>
    </source>
</evidence>
<accession>A0AA91DHM7</accession>
<dbReference type="EMBL" id="LVHG01000096">
    <property type="protein sequence ID" value="OAK56827.1"/>
    <property type="molecule type" value="Genomic_DNA"/>
</dbReference>
<keyword evidence="6 7" id="KW-0472">Membrane</keyword>
<name>A0AA91DHM7_VARPD</name>
<organism evidence="8 9">
    <name type="scientific">Variovorax paradoxus</name>
    <dbReference type="NCBI Taxonomy" id="34073"/>
    <lineage>
        <taxon>Bacteria</taxon>
        <taxon>Pseudomonadati</taxon>
        <taxon>Pseudomonadota</taxon>
        <taxon>Betaproteobacteria</taxon>
        <taxon>Burkholderiales</taxon>
        <taxon>Comamonadaceae</taxon>
        <taxon>Variovorax</taxon>
    </lineage>
</organism>
<evidence type="ECO:0000313" key="8">
    <source>
        <dbReference type="EMBL" id="OAK56827.1"/>
    </source>
</evidence>
<keyword evidence="4 7" id="KW-0812">Transmembrane</keyword>
<keyword evidence="3" id="KW-1003">Cell membrane</keyword>
<feature type="transmembrane region" description="Helical" evidence="7">
    <location>
        <begin position="61"/>
        <end position="82"/>
    </location>
</feature>
<dbReference type="RefSeq" id="WP_081271387.1">
    <property type="nucleotide sequence ID" value="NZ_LVHG01000096.1"/>
</dbReference>
<evidence type="ECO:0000256" key="7">
    <source>
        <dbReference type="SAM" id="Phobius"/>
    </source>
</evidence>